<feature type="transmembrane region" description="Helical" evidence="8">
    <location>
        <begin position="384"/>
        <end position="406"/>
    </location>
</feature>
<evidence type="ECO:0000256" key="2">
    <source>
        <dbReference type="ARBA" id="ARBA00006618"/>
    </source>
</evidence>
<accession>A0A3B4A6E8</accession>
<feature type="transmembrane region" description="Helical" evidence="8">
    <location>
        <begin position="418"/>
        <end position="436"/>
    </location>
</feature>
<comment type="similarity">
    <text evidence="2">Belongs to the SID1 family.</text>
</comment>
<keyword evidence="3 8" id="KW-0812">Transmembrane</keyword>
<evidence type="ECO:0000256" key="4">
    <source>
        <dbReference type="ARBA" id="ARBA00022729"/>
    </source>
</evidence>
<dbReference type="GO" id="GO:0005764">
    <property type="term" value="C:lysosome"/>
    <property type="evidence" value="ECO:0007669"/>
    <property type="project" value="TreeGrafter"/>
</dbReference>
<evidence type="ECO:0000256" key="3">
    <source>
        <dbReference type="ARBA" id="ARBA00022692"/>
    </source>
</evidence>
<keyword evidence="6 8" id="KW-0472">Membrane</keyword>
<reference evidence="10" key="1">
    <citation type="submission" date="2025-08" db="UniProtKB">
        <authorList>
            <consortium name="Ensembl"/>
        </authorList>
    </citation>
    <scope>IDENTIFICATION</scope>
</reference>
<dbReference type="PANTHER" id="PTHR12185">
    <property type="entry name" value="SID1 TRANSMEMBRANE FAMILY MEMEBER"/>
    <property type="match status" value="1"/>
</dbReference>
<dbReference type="PANTHER" id="PTHR12185:SF16">
    <property type="entry name" value="SID1 TRANSMEMBRANE FAMILY MEMBER 2"/>
    <property type="match status" value="1"/>
</dbReference>
<sequence length="509" mass="58263">MRPCGGRVPGFTLLIWMSVARLVCGYGLSEETKTVLLREAEFDVIYEDTVTSNNQTVYAFNYTLFRKMTEGLRVSVNVLSNVSHSPIQFVLRQRHSVMSFPVPLIIRGLDIVPHTETHYSHVERTLCPPPTVNDSEEQSLFVDVWSLRSHSTQYQLRVSRVDNFTLENRSKCHKRHIVIIHVFQFFKYVFPDGVDRVIVKVISQMKFPCSVLSIQDIKCPVYDLDNNVDFTGMFQTITKLGAITVQRKDFPGNSFYVVVVVKSEDTVCGDSTDSSTMDTDRTKVLEVVVSPSPQSKARFKGAALDFLFKLQLYIFFFFFFFPGKSPASTHEYGRCGKKLTRSFICYFFIDAFMWLLSSTDLFRLSLYDLAPKDPEVLSKASLTYLWNIATIAVFYALPVLQLVITYQTFANVTGKQDICYYNFLCAYPLLGLSSFNNILSNLGYGLLGFLFLCIVFKRAITHRQALVCKDRNALVRKHLNFHIYYQLTRSIVSYIDTLQLVSSTWGVDV</sequence>
<feature type="transmembrane region" description="Helical" evidence="8">
    <location>
        <begin position="442"/>
        <end position="460"/>
    </location>
</feature>
<evidence type="ECO:0000256" key="6">
    <source>
        <dbReference type="ARBA" id="ARBA00023136"/>
    </source>
</evidence>
<evidence type="ECO:0000313" key="11">
    <source>
        <dbReference type="Proteomes" id="UP000261520"/>
    </source>
</evidence>
<name>A0A3B4A6E8_9GOBI</name>
<organism evidence="10 11">
    <name type="scientific">Periophthalmus magnuspinnatus</name>
    <dbReference type="NCBI Taxonomy" id="409849"/>
    <lineage>
        <taxon>Eukaryota</taxon>
        <taxon>Metazoa</taxon>
        <taxon>Chordata</taxon>
        <taxon>Craniata</taxon>
        <taxon>Vertebrata</taxon>
        <taxon>Euteleostomi</taxon>
        <taxon>Actinopterygii</taxon>
        <taxon>Neopterygii</taxon>
        <taxon>Teleostei</taxon>
        <taxon>Neoteleostei</taxon>
        <taxon>Acanthomorphata</taxon>
        <taxon>Gobiaria</taxon>
        <taxon>Gobiiformes</taxon>
        <taxon>Gobioidei</taxon>
        <taxon>Gobiidae</taxon>
        <taxon>Oxudercinae</taxon>
        <taxon>Periophthalmus</taxon>
    </lineage>
</organism>
<feature type="chain" id="PRO_5017397201" description="SID1 transmembrane family, member 2" evidence="9">
    <location>
        <begin position="26"/>
        <end position="509"/>
    </location>
</feature>
<feature type="transmembrane region" description="Helical" evidence="8">
    <location>
        <begin position="343"/>
        <end position="364"/>
    </location>
</feature>
<evidence type="ECO:0000313" key="10">
    <source>
        <dbReference type="Ensembl" id="ENSPMGP00000012310.1"/>
    </source>
</evidence>
<evidence type="ECO:0000256" key="1">
    <source>
        <dbReference type="ARBA" id="ARBA00004141"/>
    </source>
</evidence>
<evidence type="ECO:0008006" key="12">
    <source>
        <dbReference type="Google" id="ProtNLM"/>
    </source>
</evidence>
<protein>
    <recommendedName>
        <fullName evidence="12">SID1 transmembrane family, member 2</fullName>
    </recommendedName>
</protein>
<dbReference type="GO" id="GO:0005886">
    <property type="term" value="C:plasma membrane"/>
    <property type="evidence" value="ECO:0007669"/>
    <property type="project" value="TreeGrafter"/>
</dbReference>
<dbReference type="InterPro" id="IPR025958">
    <property type="entry name" value="SID1_TM_fam"/>
</dbReference>
<reference evidence="10" key="2">
    <citation type="submission" date="2025-09" db="UniProtKB">
        <authorList>
            <consortium name="Ensembl"/>
        </authorList>
    </citation>
    <scope>IDENTIFICATION</scope>
</reference>
<evidence type="ECO:0000256" key="5">
    <source>
        <dbReference type="ARBA" id="ARBA00022989"/>
    </source>
</evidence>
<proteinExistence type="inferred from homology"/>
<dbReference type="GO" id="GO:0003725">
    <property type="term" value="F:double-stranded RNA binding"/>
    <property type="evidence" value="ECO:0007669"/>
    <property type="project" value="TreeGrafter"/>
</dbReference>
<evidence type="ECO:0000256" key="8">
    <source>
        <dbReference type="SAM" id="Phobius"/>
    </source>
</evidence>
<evidence type="ECO:0000256" key="9">
    <source>
        <dbReference type="SAM" id="SignalP"/>
    </source>
</evidence>
<keyword evidence="7" id="KW-0325">Glycoprotein</keyword>
<dbReference type="STRING" id="409849.ENSPMGP00000012310"/>
<dbReference type="Proteomes" id="UP000261520">
    <property type="component" value="Unplaced"/>
</dbReference>
<dbReference type="AlphaFoldDB" id="A0A3B4A6E8"/>
<keyword evidence="4 9" id="KW-0732">Signal</keyword>
<comment type="subcellular location">
    <subcellularLocation>
        <location evidence="1">Membrane</location>
        <topology evidence="1">Multi-pass membrane protein</topology>
    </subcellularLocation>
</comment>
<dbReference type="Pfam" id="PF13965">
    <property type="entry name" value="SID-1_RNA_chan"/>
    <property type="match status" value="2"/>
</dbReference>
<keyword evidence="11" id="KW-1185">Reference proteome</keyword>
<dbReference type="Ensembl" id="ENSPMGT00000013134.1">
    <property type="protein sequence ID" value="ENSPMGP00000012310.1"/>
    <property type="gene ID" value="ENSPMGG00000010139.1"/>
</dbReference>
<keyword evidence="5 8" id="KW-1133">Transmembrane helix</keyword>
<dbReference type="GO" id="GO:0051033">
    <property type="term" value="F:RNA transmembrane transporter activity"/>
    <property type="evidence" value="ECO:0007669"/>
    <property type="project" value="TreeGrafter"/>
</dbReference>
<evidence type="ECO:0000256" key="7">
    <source>
        <dbReference type="ARBA" id="ARBA00023180"/>
    </source>
</evidence>
<feature type="transmembrane region" description="Helical" evidence="8">
    <location>
        <begin position="302"/>
        <end position="322"/>
    </location>
</feature>
<feature type="signal peptide" evidence="9">
    <location>
        <begin position="1"/>
        <end position="25"/>
    </location>
</feature>